<evidence type="ECO:0000256" key="1">
    <source>
        <dbReference type="ARBA" id="ARBA00023015"/>
    </source>
</evidence>
<dbReference type="AlphaFoldDB" id="A0A495JC89"/>
<name>A0A495JC89_9ACTN</name>
<evidence type="ECO:0000259" key="4">
    <source>
        <dbReference type="PROSITE" id="PS50932"/>
    </source>
</evidence>
<dbReference type="CDD" id="cd01392">
    <property type="entry name" value="HTH_LacI"/>
    <property type="match status" value="1"/>
</dbReference>
<dbReference type="PROSITE" id="PS50932">
    <property type="entry name" value="HTH_LACI_2"/>
    <property type="match status" value="1"/>
</dbReference>
<dbReference type="InterPro" id="IPR000843">
    <property type="entry name" value="HTH_LacI"/>
</dbReference>
<evidence type="ECO:0000313" key="6">
    <source>
        <dbReference type="Proteomes" id="UP000277671"/>
    </source>
</evidence>
<dbReference type="InterPro" id="IPR010982">
    <property type="entry name" value="Lambda_DNA-bd_dom_sf"/>
</dbReference>
<dbReference type="Gene3D" id="1.10.260.40">
    <property type="entry name" value="lambda repressor-like DNA-binding domains"/>
    <property type="match status" value="1"/>
</dbReference>
<sequence length="362" mass="38516">MQDSYAHSEADASPCRGKNRFEGGAMNIGEIARRAGVSRSTVSYVLSGKRTVSEATRQRIQAVIDELGYRPNASARALKEGRTRTLGLVIPPASQRLTDMQLGFVASVVEAAARHDLDVLLSPSGGDHDRSFERIVTGRRVDGVVLMEIRLEDDRVTRLAKAGLPFVTIGRTAEPHGMSWVDIDYAGLIARCVHHLADLGHRHVALVNRSAELMAAGYGPAHRALAGFRAAAAERNLTSVDVCCGDDTASGEACVEQLLATHPGVTAVATINEAALPGMQRALTSAGLSVPVDFSVTGVAAQHWAEDFRPPLTAADVPMRDMGAEAVSLLLEIIAAPGAVPRHRLYSPPISLRSSTGPVRSR</sequence>
<keyword evidence="6" id="KW-1185">Reference proteome</keyword>
<dbReference type="InterPro" id="IPR028082">
    <property type="entry name" value="Peripla_BP_I"/>
</dbReference>
<keyword evidence="2" id="KW-0238">DNA-binding</keyword>
<dbReference type="PANTHER" id="PTHR30146:SF153">
    <property type="entry name" value="LACTOSE OPERON REPRESSOR"/>
    <property type="match status" value="1"/>
</dbReference>
<protein>
    <submittedName>
        <fullName evidence="5">LacI family transcriptional regulator</fullName>
    </submittedName>
</protein>
<dbReference type="Pfam" id="PF13377">
    <property type="entry name" value="Peripla_BP_3"/>
    <property type="match status" value="1"/>
</dbReference>
<comment type="caution">
    <text evidence="5">The sequence shown here is derived from an EMBL/GenBank/DDBJ whole genome shotgun (WGS) entry which is preliminary data.</text>
</comment>
<dbReference type="GO" id="GO:0000976">
    <property type="term" value="F:transcription cis-regulatory region binding"/>
    <property type="evidence" value="ECO:0007669"/>
    <property type="project" value="TreeGrafter"/>
</dbReference>
<dbReference type="Gene3D" id="3.40.50.2300">
    <property type="match status" value="2"/>
</dbReference>
<organism evidence="5 6">
    <name type="scientific">Micromonospora pisi</name>
    <dbReference type="NCBI Taxonomy" id="589240"/>
    <lineage>
        <taxon>Bacteria</taxon>
        <taxon>Bacillati</taxon>
        <taxon>Actinomycetota</taxon>
        <taxon>Actinomycetes</taxon>
        <taxon>Micromonosporales</taxon>
        <taxon>Micromonosporaceae</taxon>
        <taxon>Micromonospora</taxon>
    </lineage>
</organism>
<reference evidence="5 6" key="1">
    <citation type="submission" date="2018-10" db="EMBL/GenBank/DDBJ databases">
        <title>Sequencing the genomes of 1000 actinobacteria strains.</title>
        <authorList>
            <person name="Klenk H.-P."/>
        </authorList>
    </citation>
    <scope>NUCLEOTIDE SEQUENCE [LARGE SCALE GENOMIC DNA]</scope>
    <source>
        <strain evidence="5 6">DSM 45175</strain>
    </source>
</reference>
<keyword evidence="1" id="KW-0805">Transcription regulation</keyword>
<proteinExistence type="predicted"/>
<feature type="domain" description="HTH lacI-type" evidence="4">
    <location>
        <begin position="26"/>
        <end position="80"/>
    </location>
</feature>
<accession>A0A495JC89</accession>
<dbReference type="Proteomes" id="UP000277671">
    <property type="component" value="Unassembled WGS sequence"/>
</dbReference>
<dbReference type="EMBL" id="RBKT01000001">
    <property type="protein sequence ID" value="RKR86535.1"/>
    <property type="molecule type" value="Genomic_DNA"/>
</dbReference>
<evidence type="ECO:0000313" key="5">
    <source>
        <dbReference type="EMBL" id="RKR86535.1"/>
    </source>
</evidence>
<dbReference type="SUPFAM" id="SSF53822">
    <property type="entry name" value="Periplasmic binding protein-like I"/>
    <property type="match status" value="1"/>
</dbReference>
<dbReference type="PROSITE" id="PS00356">
    <property type="entry name" value="HTH_LACI_1"/>
    <property type="match status" value="1"/>
</dbReference>
<dbReference type="SMART" id="SM00354">
    <property type="entry name" value="HTH_LACI"/>
    <property type="match status" value="1"/>
</dbReference>
<evidence type="ECO:0000256" key="3">
    <source>
        <dbReference type="ARBA" id="ARBA00023163"/>
    </source>
</evidence>
<dbReference type="SUPFAM" id="SSF47413">
    <property type="entry name" value="lambda repressor-like DNA-binding domains"/>
    <property type="match status" value="1"/>
</dbReference>
<dbReference type="Pfam" id="PF00356">
    <property type="entry name" value="LacI"/>
    <property type="match status" value="1"/>
</dbReference>
<keyword evidence="3" id="KW-0804">Transcription</keyword>
<dbReference type="PANTHER" id="PTHR30146">
    <property type="entry name" value="LACI-RELATED TRANSCRIPTIONAL REPRESSOR"/>
    <property type="match status" value="1"/>
</dbReference>
<evidence type="ECO:0000256" key="2">
    <source>
        <dbReference type="ARBA" id="ARBA00023125"/>
    </source>
</evidence>
<gene>
    <name evidence="5" type="ORF">BDK92_0765</name>
</gene>
<dbReference type="GO" id="GO:0003700">
    <property type="term" value="F:DNA-binding transcription factor activity"/>
    <property type="evidence" value="ECO:0007669"/>
    <property type="project" value="TreeGrafter"/>
</dbReference>
<dbReference type="InterPro" id="IPR046335">
    <property type="entry name" value="LacI/GalR-like_sensor"/>
</dbReference>